<comment type="caution">
    <text evidence="1">The sequence shown here is derived from an EMBL/GenBank/DDBJ whole genome shotgun (WGS) entry which is preliminary data.</text>
</comment>
<dbReference type="SUPFAM" id="SSF47095">
    <property type="entry name" value="HMG-box"/>
    <property type="match status" value="1"/>
</dbReference>
<evidence type="ECO:0000313" key="2">
    <source>
        <dbReference type="Proteomes" id="UP000266861"/>
    </source>
</evidence>
<proteinExistence type="predicted"/>
<accession>A0A397JQS2</accession>
<dbReference type="Proteomes" id="UP000266861">
    <property type="component" value="Unassembled WGS sequence"/>
</dbReference>
<dbReference type="Gene3D" id="1.10.30.10">
    <property type="entry name" value="High mobility group box domain"/>
    <property type="match status" value="1"/>
</dbReference>
<dbReference type="AlphaFoldDB" id="A0A397JQS2"/>
<dbReference type="STRING" id="1348612.A0A397JQS2"/>
<organism evidence="1 2">
    <name type="scientific">Diversispora epigaea</name>
    <dbReference type="NCBI Taxonomy" id="1348612"/>
    <lineage>
        <taxon>Eukaryota</taxon>
        <taxon>Fungi</taxon>
        <taxon>Fungi incertae sedis</taxon>
        <taxon>Mucoromycota</taxon>
        <taxon>Glomeromycotina</taxon>
        <taxon>Glomeromycetes</taxon>
        <taxon>Diversisporales</taxon>
        <taxon>Diversisporaceae</taxon>
        <taxon>Diversispora</taxon>
    </lineage>
</organism>
<evidence type="ECO:0000313" key="1">
    <source>
        <dbReference type="EMBL" id="RHZ88366.1"/>
    </source>
</evidence>
<dbReference type="OrthoDB" id="6247875at2759"/>
<evidence type="ECO:0008006" key="3">
    <source>
        <dbReference type="Google" id="ProtNLM"/>
    </source>
</evidence>
<gene>
    <name evidence="1" type="ORF">Glove_23g47</name>
</gene>
<reference evidence="1 2" key="1">
    <citation type="submission" date="2018-08" db="EMBL/GenBank/DDBJ databases">
        <title>Genome and evolution of the arbuscular mycorrhizal fungus Diversispora epigaea (formerly Glomus versiforme) and its bacterial endosymbionts.</title>
        <authorList>
            <person name="Sun X."/>
            <person name="Fei Z."/>
            <person name="Harrison M."/>
        </authorList>
    </citation>
    <scope>NUCLEOTIDE SEQUENCE [LARGE SCALE GENOMIC DNA]</scope>
    <source>
        <strain evidence="1 2">IT104</strain>
    </source>
</reference>
<dbReference type="InterPro" id="IPR036910">
    <property type="entry name" value="HMG_box_dom_sf"/>
</dbReference>
<name>A0A397JQS2_9GLOM</name>
<dbReference type="EMBL" id="PQFF01000021">
    <property type="protein sequence ID" value="RHZ88366.1"/>
    <property type="molecule type" value="Genomic_DNA"/>
</dbReference>
<sequence>MSSNVPVFSRSEWDNKLISKKGKCPDSQEENIIKQFRRDDIFKSQKYTARFLFEKLCLKNSKNKRPSRPPNPFLITRAIFGMVAVENKIQIGDGTTTSILVSYVWGGADEQEKRRMKIISEEIKTIHKKKFPNYKYKPERSGIKDKFSNKTSKDFEVDFDKKKAKYDSQYQPEVNEDFGFEDRQMQAEVMQPNFLIPYYVPQYPLPFVDAVIYQFPQNEYNNDQHIIYGVPDFR</sequence>
<keyword evidence="2" id="KW-1185">Reference proteome</keyword>
<protein>
    <recommendedName>
        <fullName evidence="3">HMG box domain-containing protein</fullName>
    </recommendedName>
</protein>